<organism evidence="2">
    <name type="scientific">Tanacetum cinerariifolium</name>
    <name type="common">Dalmatian daisy</name>
    <name type="synonym">Chrysanthemum cinerariifolium</name>
    <dbReference type="NCBI Taxonomy" id="118510"/>
    <lineage>
        <taxon>Eukaryota</taxon>
        <taxon>Viridiplantae</taxon>
        <taxon>Streptophyta</taxon>
        <taxon>Embryophyta</taxon>
        <taxon>Tracheophyta</taxon>
        <taxon>Spermatophyta</taxon>
        <taxon>Magnoliopsida</taxon>
        <taxon>eudicotyledons</taxon>
        <taxon>Gunneridae</taxon>
        <taxon>Pentapetalae</taxon>
        <taxon>asterids</taxon>
        <taxon>campanulids</taxon>
        <taxon>Asterales</taxon>
        <taxon>Asteraceae</taxon>
        <taxon>Asteroideae</taxon>
        <taxon>Anthemideae</taxon>
        <taxon>Anthemidinae</taxon>
        <taxon>Tanacetum</taxon>
    </lineage>
</organism>
<reference evidence="2" key="1">
    <citation type="journal article" date="2019" name="Sci. Rep.">
        <title>Draft genome of Tanacetum cinerariifolium, the natural source of mosquito coil.</title>
        <authorList>
            <person name="Yamashiro T."/>
            <person name="Shiraishi A."/>
            <person name="Satake H."/>
            <person name="Nakayama K."/>
        </authorList>
    </citation>
    <scope>NUCLEOTIDE SEQUENCE</scope>
</reference>
<comment type="caution">
    <text evidence="2">The sequence shown here is derived from an EMBL/GenBank/DDBJ whole genome shotgun (WGS) entry which is preliminary data.</text>
</comment>
<sequence length="235" mass="26097">MTKTKGAGRHRLGRKGSLSPRSFVLAKDLKRVLQASLDGAMSGTDLGEEGPSARTTCFLFLKDGEPEEFGNVTLLPALSTEVFRLRGEVEALKDKLDLANQERTSLVRDFFPQAIERFLSSDHFISTLIDLLEKVMLVGKSQALREVASSDIGVELVDMKDFDPNAKQNYDTAIESFYQVKFPYVDHLIHYAGESVGKLMTLKPLIIPFGKASAAGIEQARSSRDALYNLYYPDE</sequence>
<evidence type="ECO:0000256" key="1">
    <source>
        <dbReference type="SAM" id="Coils"/>
    </source>
</evidence>
<dbReference type="EMBL" id="BKCJ010555725">
    <property type="protein sequence ID" value="GFB11740.1"/>
    <property type="molecule type" value="Genomic_DNA"/>
</dbReference>
<dbReference type="AlphaFoldDB" id="A0A699KU82"/>
<proteinExistence type="predicted"/>
<name>A0A699KU82_TANCI</name>
<gene>
    <name evidence="2" type="ORF">Tci_683711</name>
</gene>
<keyword evidence="1" id="KW-0175">Coiled coil</keyword>
<protein>
    <submittedName>
        <fullName evidence="2">Uncharacterized protein</fullName>
    </submittedName>
</protein>
<accession>A0A699KU82</accession>
<evidence type="ECO:0000313" key="2">
    <source>
        <dbReference type="EMBL" id="GFB11740.1"/>
    </source>
</evidence>
<feature type="coiled-coil region" evidence="1">
    <location>
        <begin position="82"/>
        <end position="109"/>
    </location>
</feature>